<protein>
    <recommendedName>
        <fullName evidence="2">Prepilin-type N-terminal cleavage/methylation domain-containing protein</fullName>
    </recommendedName>
</protein>
<sequence>MAKHRSQAFTYIEILISIVVLATVSVVWLSSFQAFFSKQSVVRIQEKIVNIARWLDIDISSWNISSYTLFFSSWANSLVANIDYYKSPQLITLKWFDYANLSWSLVTNNTSTWFWETKIYLDDVLKNDFFNNWSWGSVPLSLWNYTLFETLNIKSKIWSIDTNSIRIYRLDYSKGEGDNTENAYINSIKSTAFADSAYIENILWKKTMHTIIWWNTWAVDSADISILKWTTEASFTLKP</sequence>
<gene>
    <name evidence="1" type="ORF">ACD_2C00131G0008</name>
</gene>
<dbReference type="EMBL" id="AMFJ01000131">
    <property type="protein sequence ID" value="EKE29638.1"/>
    <property type="molecule type" value="Genomic_DNA"/>
</dbReference>
<accession>K2G389</accession>
<comment type="caution">
    <text evidence="1">The sequence shown here is derived from an EMBL/GenBank/DDBJ whole genome shotgun (WGS) entry which is preliminary data.</text>
</comment>
<evidence type="ECO:0000313" key="1">
    <source>
        <dbReference type="EMBL" id="EKE29638.1"/>
    </source>
</evidence>
<proteinExistence type="predicted"/>
<organism evidence="1">
    <name type="scientific">uncultured bacterium</name>
    <name type="common">gcode 4</name>
    <dbReference type="NCBI Taxonomy" id="1234023"/>
    <lineage>
        <taxon>Bacteria</taxon>
        <taxon>environmental samples</taxon>
    </lineage>
</organism>
<evidence type="ECO:0008006" key="2">
    <source>
        <dbReference type="Google" id="ProtNLM"/>
    </source>
</evidence>
<name>K2G389_9BACT</name>
<dbReference type="AlphaFoldDB" id="K2G389"/>
<reference evidence="1" key="1">
    <citation type="journal article" date="2012" name="Science">
        <title>Fermentation, hydrogen, and sulfur metabolism in multiple uncultivated bacterial phyla.</title>
        <authorList>
            <person name="Wrighton K.C."/>
            <person name="Thomas B.C."/>
            <person name="Sharon I."/>
            <person name="Miller C.S."/>
            <person name="Castelle C.J."/>
            <person name="VerBerkmoes N.C."/>
            <person name="Wilkins M.J."/>
            <person name="Hettich R.L."/>
            <person name="Lipton M.S."/>
            <person name="Williams K.H."/>
            <person name="Long P.E."/>
            <person name="Banfield J.F."/>
        </authorList>
    </citation>
    <scope>NUCLEOTIDE SEQUENCE [LARGE SCALE GENOMIC DNA]</scope>
</reference>